<dbReference type="RefSeq" id="WP_091062673.1">
    <property type="nucleotide sequence ID" value="NZ_FNCF01000003.1"/>
</dbReference>
<feature type="domain" description="HTH merR-type" evidence="3">
    <location>
        <begin position="31"/>
        <end position="99"/>
    </location>
</feature>
<dbReference type="PANTHER" id="PTHR30204:SF93">
    <property type="entry name" value="HTH MERR-TYPE DOMAIN-CONTAINING PROTEIN"/>
    <property type="match status" value="1"/>
</dbReference>
<dbReference type="PANTHER" id="PTHR30204">
    <property type="entry name" value="REDOX-CYCLING DRUG-SENSING TRANSCRIPTIONAL ACTIVATOR SOXR"/>
    <property type="match status" value="1"/>
</dbReference>
<evidence type="ECO:0000313" key="4">
    <source>
        <dbReference type="EMBL" id="SDG32506.1"/>
    </source>
</evidence>
<feature type="region of interest" description="Disordered" evidence="2">
    <location>
        <begin position="1"/>
        <end position="31"/>
    </location>
</feature>
<dbReference type="AlphaFoldDB" id="A0A1G7TB21"/>
<protein>
    <submittedName>
        <fullName evidence="4">MerR HTH family regulatory protein</fullName>
    </submittedName>
</protein>
<evidence type="ECO:0000256" key="2">
    <source>
        <dbReference type="SAM" id="MobiDB-lite"/>
    </source>
</evidence>
<evidence type="ECO:0000313" key="5">
    <source>
        <dbReference type="Proteomes" id="UP000198863"/>
    </source>
</evidence>
<dbReference type="Proteomes" id="UP000198863">
    <property type="component" value="Unassembled WGS sequence"/>
</dbReference>
<feature type="compositionally biased region" description="Basic and acidic residues" evidence="2">
    <location>
        <begin position="20"/>
        <end position="29"/>
    </location>
</feature>
<dbReference type="SUPFAM" id="SSF46955">
    <property type="entry name" value="Putative DNA-binding domain"/>
    <property type="match status" value="1"/>
</dbReference>
<proteinExistence type="predicted"/>
<dbReference type="InterPro" id="IPR009061">
    <property type="entry name" value="DNA-bd_dom_put_sf"/>
</dbReference>
<dbReference type="SMART" id="SM00422">
    <property type="entry name" value="HTH_MERR"/>
    <property type="match status" value="1"/>
</dbReference>
<dbReference type="InterPro" id="IPR000551">
    <property type="entry name" value="MerR-type_HTH_dom"/>
</dbReference>
<sequence>MAQPEGRGRPAPPAPSGTDPLDRLDDPDRPTYTIGQAAELLGVQVAFLRSLDSSGVVEPARSSGGHRRWSRAQLRVAARVRVLLDDGHPLGSAEVIIGLQDDVAALQDRLDRS</sequence>
<dbReference type="EMBL" id="FNCF01000003">
    <property type="protein sequence ID" value="SDG32506.1"/>
    <property type="molecule type" value="Genomic_DNA"/>
</dbReference>
<keyword evidence="1" id="KW-0238">DNA-binding</keyword>
<dbReference type="Gene3D" id="1.10.1660.10">
    <property type="match status" value="1"/>
</dbReference>
<evidence type="ECO:0000259" key="3">
    <source>
        <dbReference type="PROSITE" id="PS50937"/>
    </source>
</evidence>
<name>A0A1G7TB21_9ACTN</name>
<keyword evidence="5" id="KW-1185">Reference proteome</keyword>
<gene>
    <name evidence="4" type="ORF">SAMN05660324_2393</name>
</gene>
<accession>A0A1G7TB21</accession>
<dbReference type="GO" id="GO:0003677">
    <property type="term" value="F:DNA binding"/>
    <property type="evidence" value="ECO:0007669"/>
    <property type="project" value="UniProtKB-KW"/>
</dbReference>
<dbReference type="Pfam" id="PF13411">
    <property type="entry name" value="MerR_1"/>
    <property type="match status" value="1"/>
</dbReference>
<dbReference type="PROSITE" id="PS50937">
    <property type="entry name" value="HTH_MERR_2"/>
    <property type="match status" value="1"/>
</dbReference>
<dbReference type="OrthoDB" id="3387956at2"/>
<dbReference type="GO" id="GO:0003700">
    <property type="term" value="F:DNA-binding transcription factor activity"/>
    <property type="evidence" value="ECO:0007669"/>
    <property type="project" value="InterPro"/>
</dbReference>
<organism evidence="4 5">
    <name type="scientific">Klenkia brasiliensis</name>
    <dbReference type="NCBI Taxonomy" id="333142"/>
    <lineage>
        <taxon>Bacteria</taxon>
        <taxon>Bacillati</taxon>
        <taxon>Actinomycetota</taxon>
        <taxon>Actinomycetes</taxon>
        <taxon>Geodermatophilales</taxon>
        <taxon>Geodermatophilaceae</taxon>
        <taxon>Klenkia</taxon>
    </lineage>
</organism>
<dbReference type="InterPro" id="IPR047057">
    <property type="entry name" value="MerR_fam"/>
</dbReference>
<evidence type="ECO:0000256" key="1">
    <source>
        <dbReference type="ARBA" id="ARBA00023125"/>
    </source>
</evidence>
<reference evidence="5" key="1">
    <citation type="submission" date="2016-10" db="EMBL/GenBank/DDBJ databases">
        <authorList>
            <person name="Varghese N."/>
            <person name="Submissions S."/>
        </authorList>
    </citation>
    <scope>NUCLEOTIDE SEQUENCE [LARGE SCALE GENOMIC DNA]</scope>
    <source>
        <strain evidence="5">DSM 44526</strain>
    </source>
</reference>